<proteinExistence type="predicted"/>
<organism evidence="1 2">
    <name type="scientific">Paenibacillus mesotrionivorans</name>
    <dbReference type="NCBI Taxonomy" id="3160968"/>
    <lineage>
        <taxon>Bacteria</taxon>
        <taxon>Bacillati</taxon>
        <taxon>Bacillota</taxon>
        <taxon>Bacilli</taxon>
        <taxon>Bacillales</taxon>
        <taxon>Paenibacillaceae</taxon>
        <taxon>Paenibacillus</taxon>
    </lineage>
</organism>
<reference evidence="1" key="1">
    <citation type="submission" date="2024-12" db="EMBL/GenBank/DDBJ databases">
        <authorList>
            <person name="Wu N."/>
        </authorList>
    </citation>
    <scope>NUCLEOTIDE SEQUENCE</scope>
    <source>
        <strain evidence="1">P15</strain>
    </source>
</reference>
<gene>
    <name evidence="1" type="ORF">ACI1P1_03470</name>
</gene>
<name>A0ACC7NS06_9BACL</name>
<keyword evidence="2" id="KW-1185">Reference proteome</keyword>
<evidence type="ECO:0000313" key="1">
    <source>
        <dbReference type="EMBL" id="MFM9327353.1"/>
    </source>
</evidence>
<protein>
    <submittedName>
        <fullName evidence="1">S-layer homology domain-containing protein</fullName>
    </submittedName>
</protein>
<evidence type="ECO:0000313" key="2">
    <source>
        <dbReference type="Proteomes" id="UP001631969"/>
    </source>
</evidence>
<comment type="caution">
    <text evidence="1">The sequence shown here is derived from an EMBL/GenBank/DDBJ whole genome shotgun (WGS) entry which is preliminary data.</text>
</comment>
<dbReference type="EMBL" id="JBJURJ010000002">
    <property type="protein sequence ID" value="MFM9327353.1"/>
    <property type="molecule type" value="Genomic_DNA"/>
</dbReference>
<sequence>MKTKKTMKAMIAAGLAVSMLAGGGASALANGNGKGNGNGKDQGRNNDNKYTSQTKDNYKANGNINIILNFPDVKGADVEWAMKYIASLASKRVFEGYEDGSFQPRKPITRIEALTAAVRLMGLREKAESQEEMNSNLNFKDADLIKRQYGWATGYVAVAAENDLFLETDDKIQPEKPADRLWATTLLVKALKLDAEAKARMNDKLTFRDANQIPAGSVGYVKVALEKGLIDGYEDNTFRPERPVTRAELAALLDRTGEQLPGNGSGQDQTLVTGKLSAAPAGNVLLVEKDGQTVSVVVDANAFIYRNGTRVALNALVAGDTLKIRTYNGTALFVEVTSAVTNPTFSVIGLYKDMTLTTEGKIATIKIAQTVSGSVQEAVYNVAPTVSITGGSLPATDRVVELKGSNALVTEIKIQ</sequence>
<dbReference type="Proteomes" id="UP001631969">
    <property type="component" value="Unassembled WGS sequence"/>
</dbReference>
<accession>A0ACC7NS06</accession>